<evidence type="ECO:0000256" key="6">
    <source>
        <dbReference type="PROSITE-ProRule" id="PRU10141"/>
    </source>
</evidence>
<feature type="non-terminal residue" evidence="9">
    <location>
        <position position="1"/>
    </location>
</feature>
<dbReference type="Proteomes" id="UP000825002">
    <property type="component" value="Unassembled WGS sequence"/>
</dbReference>
<evidence type="ECO:0000259" key="8">
    <source>
        <dbReference type="PROSITE" id="PS50011"/>
    </source>
</evidence>
<dbReference type="InterPro" id="IPR017441">
    <property type="entry name" value="Protein_kinase_ATP_BS"/>
</dbReference>
<evidence type="ECO:0000313" key="10">
    <source>
        <dbReference type="Proteomes" id="UP000825002"/>
    </source>
</evidence>
<keyword evidence="5 9" id="KW-0418">Kinase</keyword>
<dbReference type="EMBL" id="JAIFTH010000203">
    <property type="protein sequence ID" value="KAG9510207.1"/>
    <property type="molecule type" value="Genomic_DNA"/>
</dbReference>
<dbReference type="InterPro" id="IPR011009">
    <property type="entry name" value="Kinase-like_dom_sf"/>
</dbReference>
<comment type="caution">
    <text evidence="9">The sequence shown here is derived from an EMBL/GenBank/DDBJ whole genome shotgun (WGS) entry which is preliminary data.</text>
</comment>
<evidence type="ECO:0000256" key="7">
    <source>
        <dbReference type="SAM" id="MobiDB-lite"/>
    </source>
</evidence>
<dbReference type="PROSITE" id="PS50011">
    <property type="entry name" value="PROTEIN_KINASE_DOM"/>
    <property type="match status" value="1"/>
</dbReference>
<keyword evidence="4" id="KW-0808">Transferase</keyword>
<feature type="compositionally biased region" description="Low complexity" evidence="7">
    <location>
        <begin position="245"/>
        <end position="288"/>
    </location>
</feature>
<gene>
    <name evidence="9" type="primary">Dstyk</name>
    <name evidence="9" type="ORF">GZH46_01261</name>
</gene>
<dbReference type="PANTHER" id="PTHR46392">
    <property type="entry name" value="DUAL SERINE/THREONINE AND TYROSINE PROTEIN KINASE"/>
    <property type="match status" value="1"/>
</dbReference>
<dbReference type="PROSITE" id="PS00107">
    <property type="entry name" value="PROTEIN_KINASE_ATP"/>
    <property type="match status" value="1"/>
</dbReference>
<dbReference type="GO" id="GO:0016301">
    <property type="term" value="F:kinase activity"/>
    <property type="evidence" value="ECO:0007669"/>
    <property type="project" value="UniProtKB-KW"/>
</dbReference>
<accession>A0ABQ7S9X6</accession>
<feature type="domain" description="Protein kinase" evidence="8">
    <location>
        <begin position="417"/>
        <end position="686"/>
    </location>
</feature>
<reference evidence="9 10" key="1">
    <citation type="submission" date="2020-10" db="EMBL/GenBank/DDBJ databases">
        <authorList>
            <person name="Klimov P.B."/>
            <person name="Dyachkov S.M."/>
            <person name="Chetverikov P.E."/>
        </authorList>
    </citation>
    <scope>NUCLEOTIDE SEQUENCE [LARGE SCALE GENOMIC DNA]</scope>
    <source>
        <strain evidence="9">BMOC 18-1129-001#AD2665</strain>
        <tissue evidence="9">Entire mites</tissue>
    </source>
</reference>
<name>A0ABQ7S9X6_9ACAR</name>
<evidence type="ECO:0000256" key="5">
    <source>
        <dbReference type="ARBA" id="ARBA00022777"/>
    </source>
</evidence>
<organism evidence="9 10">
    <name type="scientific">Fragariocoptes setiger</name>
    <dbReference type="NCBI Taxonomy" id="1670756"/>
    <lineage>
        <taxon>Eukaryota</taxon>
        <taxon>Metazoa</taxon>
        <taxon>Ecdysozoa</taxon>
        <taxon>Arthropoda</taxon>
        <taxon>Chelicerata</taxon>
        <taxon>Arachnida</taxon>
        <taxon>Acari</taxon>
        <taxon>Acariformes</taxon>
        <taxon>Trombidiformes</taxon>
        <taxon>Prostigmata</taxon>
        <taxon>Eupodina</taxon>
        <taxon>Eriophyoidea</taxon>
        <taxon>Phytoptidae</taxon>
        <taxon>Fragariocoptes</taxon>
    </lineage>
</organism>
<keyword evidence="2" id="KW-0963">Cytoplasm</keyword>
<dbReference type="PANTHER" id="PTHR46392:SF1">
    <property type="entry name" value="DUAL SERINE_THREONINE AND TYROSINE PROTEIN KINASE"/>
    <property type="match status" value="1"/>
</dbReference>
<feature type="non-terminal residue" evidence="9">
    <location>
        <position position="700"/>
    </location>
</feature>
<keyword evidence="3" id="KW-0723">Serine/threonine-protein kinase</keyword>
<feature type="region of interest" description="Disordered" evidence="7">
    <location>
        <begin position="245"/>
        <end position="327"/>
    </location>
</feature>
<keyword evidence="6" id="KW-0067">ATP-binding</keyword>
<evidence type="ECO:0000256" key="4">
    <source>
        <dbReference type="ARBA" id="ARBA00022679"/>
    </source>
</evidence>
<keyword evidence="10" id="KW-1185">Reference proteome</keyword>
<dbReference type="SUPFAM" id="SSF56112">
    <property type="entry name" value="Protein kinase-like (PK-like)"/>
    <property type="match status" value="1"/>
</dbReference>
<dbReference type="InterPro" id="IPR051302">
    <property type="entry name" value="Dual_SerThr-Tyr_Kinase"/>
</dbReference>
<evidence type="ECO:0000256" key="1">
    <source>
        <dbReference type="ARBA" id="ARBA00004496"/>
    </source>
</evidence>
<feature type="compositionally biased region" description="Low complexity" evidence="7">
    <location>
        <begin position="295"/>
        <end position="322"/>
    </location>
</feature>
<protein>
    <submittedName>
        <fullName evidence="9">Dual serine/threonine and tyrosine protein kinase</fullName>
    </submittedName>
</protein>
<comment type="subcellular location">
    <subcellularLocation>
        <location evidence="1">Cytoplasm</location>
    </subcellularLocation>
</comment>
<sequence>PSNELRRLFNETKQAIDYISRCTSINQAELQSILLTADEEELILTVNSTDPIGLIKAVTLLRDLQARFLRKFVLSAFDLTRYMTKTPKRIQYAKHKELELYNSMMSMANLKQDEMRAMIQDAIHEIRNRVLERNIMTNDIEQFVLSQLNSAIADKLVGSVDSLRSSYVGTLERCLASLEHNFQMNNEPASASLALSQILTAAYRVEVSVKDSTSVLRLFWEKIKQLVLGSLTWTTATMGYGHTTTTTTGVGHGHNNNNTSSNSNNSRQQQQQAGSQSTPPSSASNSQSSDRHQHSNSTNASQQSYNNNYSCNHHNHSSSGNNVDNEQWQRRQQALHIIDNISESKLAKSICQQFRERLRSSHEQFILSIKELEAQHAGRLQHTEELRSMVRKMHAPPMAKYFLESTSLIDLLLHGMPCLEKEIGRGQYGVVYGCDSWAGFSPCAVKSVVPPDDKHWYDLGMEYYFAKSIPKHDRVVRIHGSVIDHSYGAGTTPAVLLIMERLSRDLYSAIKCGLDWLSRLQVAIDVVQGLRFLHGQALCHRDIKASIHSRIPFMTLKNVLLDSNNRAKITDLGFCKPEAMMSGSIVGTPIHMSPELFSGCYDNSVDVYAFGILFWYICAGHVRLPHIFEQCQTRDQLWNCVRRGVRPERLPQFDNECWTLMVQCWDGDRFKRPHPGDVELRLRTIYNRYAGPQANNNKQQ</sequence>
<evidence type="ECO:0000313" key="9">
    <source>
        <dbReference type="EMBL" id="KAG9510207.1"/>
    </source>
</evidence>
<evidence type="ECO:0000256" key="3">
    <source>
        <dbReference type="ARBA" id="ARBA00022527"/>
    </source>
</evidence>
<dbReference type="InterPro" id="IPR000719">
    <property type="entry name" value="Prot_kinase_dom"/>
</dbReference>
<dbReference type="Pfam" id="PF00069">
    <property type="entry name" value="Pkinase"/>
    <property type="match status" value="1"/>
</dbReference>
<keyword evidence="6" id="KW-0547">Nucleotide-binding</keyword>
<feature type="binding site" evidence="6">
    <location>
        <position position="446"/>
    </location>
    <ligand>
        <name>ATP</name>
        <dbReference type="ChEBI" id="CHEBI:30616"/>
    </ligand>
</feature>
<proteinExistence type="predicted"/>
<dbReference type="Gene3D" id="1.10.510.10">
    <property type="entry name" value="Transferase(Phosphotransferase) domain 1"/>
    <property type="match status" value="1"/>
</dbReference>
<evidence type="ECO:0000256" key="2">
    <source>
        <dbReference type="ARBA" id="ARBA00022490"/>
    </source>
</evidence>